<organism evidence="1">
    <name type="scientific">Cacopsylla melanoneura</name>
    <dbReference type="NCBI Taxonomy" id="428564"/>
    <lineage>
        <taxon>Eukaryota</taxon>
        <taxon>Metazoa</taxon>
        <taxon>Ecdysozoa</taxon>
        <taxon>Arthropoda</taxon>
        <taxon>Hexapoda</taxon>
        <taxon>Insecta</taxon>
        <taxon>Pterygota</taxon>
        <taxon>Neoptera</taxon>
        <taxon>Paraneoptera</taxon>
        <taxon>Hemiptera</taxon>
        <taxon>Sternorrhyncha</taxon>
        <taxon>Psylloidea</taxon>
        <taxon>Psyllidae</taxon>
        <taxon>Psyllinae</taxon>
        <taxon>Cacopsylla</taxon>
    </lineage>
</organism>
<dbReference type="AlphaFoldDB" id="A0A8D8V7Y3"/>
<sequence>MGPMIRSKGSSVFKLNFLPCFWSVFEYFSIRFAGFLDCLTKQIPKFITEPVYFTRTEEEFYTGLFYTDGRWAGKEAGQWSPMVYLTVFLCNLSQSWMPQSEGGKKTGDANQLHNTVL</sequence>
<name>A0A8D8V7Y3_9HEMI</name>
<protein>
    <submittedName>
        <fullName evidence="1">Uncharacterized protein</fullName>
    </submittedName>
</protein>
<evidence type="ECO:0000313" key="1">
    <source>
        <dbReference type="EMBL" id="CAG6716726.1"/>
    </source>
</evidence>
<dbReference type="EMBL" id="HBUF01354996">
    <property type="protein sequence ID" value="CAG6716726.1"/>
    <property type="molecule type" value="Transcribed_RNA"/>
</dbReference>
<proteinExistence type="predicted"/>
<accession>A0A8D8V7Y3</accession>
<reference evidence="1" key="1">
    <citation type="submission" date="2021-05" db="EMBL/GenBank/DDBJ databases">
        <authorList>
            <person name="Alioto T."/>
            <person name="Alioto T."/>
            <person name="Gomez Garrido J."/>
        </authorList>
    </citation>
    <scope>NUCLEOTIDE SEQUENCE</scope>
</reference>